<dbReference type="InterPro" id="IPR050266">
    <property type="entry name" value="AB_hydrolase_sf"/>
</dbReference>
<accession>A0A2T0TX87</accession>
<keyword evidence="4" id="KW-1185">Reference proteome</keyword>
<dbReference type="RefSeq" id="WP_106294267.1">
    <property type="nucleotide sequence ID" value="NZ_PVTH01000009.1"/>
</dbReference>
<feature type="domain" description="AB hydrolase-1" evidence="2">
    <location>
        <begin position="69"/>
        <end position="317"/>
    </location>
</feature>
<protein>
    <submittedName>
        <fullName evidence="3">Pimeloyl-ACP methyl ester carboxylesterase</fullName>
    </submittedName>
</protein>
<evidence type="ECO:0000256" key="1">
    <source>
        <dbReference type="ARBA" id="ARBA00022801"/>
    </source>
</evidence>
<dbReference type="OrthoDB" id="9799612at2"/>
<evidence type="ECO:0000313" key="3">
    <source>
        <dbReference type="EMBL" id="PRY50281.1"/>
    </source>
</evidence>
<proteinExistence type="predicted"/>
<dbReference type="Pfam" id="PF12697">
    <property type="entry name" value="Abhydrolase_6"/>
    <property type="match status" value="1"/>
</dbReference>
<dbReference type="Proteomes" id="UP000238034">
    <property type="component" value="Unassembled WGS sequence"/>
</dbReference>
<evidence type="ECO:0000313" key="4">
    <source>
        <dbReference type="Proteomes" id="UP000238034"/>
    </source>
</evidence>
<dbReference type="GO" id="GO:0016020">
    <property type="term" value="C:membrane"/>
    <property type="evidence" value="ECO:0007669"/>
    <property type="project" value="TreeGrafter"/>
</dbReference>
<dbReference type="SUPFAM" id="SSF53474">
    <property type="entry name" value="alpha/beta-Hydrolases"/>
    <property type="match status" value="1"/>
</dbReference>
<dbReference type="PANTHER" id="PTHR43798:SF31">
    <property type="entry name" value="AB HYDROLASE SUPERFAMILY PROTEIN YCLE"/>
    <property type="match status" value="1"/>
</dbReference>
<evidence type="ECO:0000259" key="2">
    <source>
        <dbReference type="Pfam" id="PF12697"/>
    </source>
</evidence>
<gene>
    <name evidence="3" type="ORF">B0I27_1092</name>
</gene>
<dbReference type="Gene3D" id="3.40.50.1820">
    <property type="entry name" value="alpha/beta hydrolase"/>
    <property type="match status" value="1"/>
</dbReference>
<dbReference type="GO" id="GO:0016787">
    <property type="term" value="F:hydrolase activity"/>
    <property type="evidence" value="ECO:0007669"/>
    <property type="project" value="UniProtKB-KW"/>
</dbReference>
<dbReference type="InterPro" id="IPR029058">
    <property type="entry name" value="AB_hydrolase_fold"/>
</dbReference>
<dbReference type="InterPro" id="IPR000073">
    <property type="entry name" value="AB_hydrolase_1"/>
</dbReference>
<reference evidence="3 4" key="1">
    <citation type="submission" date="2018-03" db="EMBL/GenBank/DDBJ databases">
        <title>Genomic Encyclopedia of Type Strains, Phase III (KMG-III): the genomes of soil and plant-associated and newly described type strains.</title>
        <authorList>
            <person name="Whitman W."/>
        </authorList>
    </citation>
    <scope>NUCLEOTIDE SEQUENCE [LARGE SCALE GENOMIC DNA]</scope>
    <source>
        <strain evidence="3 4">CGMCC 1.9313</strain>
    </source>
</reference>
<dbReference type="PANTHER" id="PTHR43798">
    <property type="entry name" value="MONOACYLGLYCEROL LIPASE"/>
    <property type="match status" value="1"/>
</dbReference>
<sequence>MNRSLKTFGLVSAGLLLAFGRYPVSWLVSSRSRLANPKRLKSNGHQYIKSPTGNTIYVEIEGPENAQPLVLIHGLNGSREQWFYQRSMLRESYRLIIVDLPGHGKSPAPASLAVKDLARDLAAVISALSLIKPILYGHSLGAMTVMEYCSTYPNEVKATILQHCSYTNPYTTCQASWLMQYLQEPVIRPYLKYAKRHPLLFSWLTRMNYMNGLSILFHRYIFFKGEQSAAQLRFISRIAAFCPPEVTAEGLLRCADFEMSARLKKIIAPCLVIGAADDRLTRAYAGKHIAKHVKRGEYALVEGGHLSLIEHADKVNDLVAGFLARNK</sequence>
<dbReference type="AlphaFoldDB" id="A0A2T0TX87"/>
<comment type="caution">
    <text evidence="3">The sequence shown here is derived from an EMBL/GenBank/DDBJ whole genome shotgun (WGS) entry which is preliminary data.</text>
</comment>
<keyword evidence="1" id="KW-0378">Hydrolase</keyword>
<name>A0A2T0TX87_9SPHI</name>
<dbReference type="PRINTS" id="PR00111">
    <property type="entry name" value="ABHYDROLASE"/>
</dbReference>
<dbReference type="EMBL" id="PVTH01000009">
    <property type="protein sequence ID" value="PRY50281.1"/>
    <property type="molecule type" value="Genomic_DNA"/>
</dbReference>
<organism evidence="3 4">
    <name type="scientific">Arcticibacter pallidicorallinus</name>
    <dbReference type="NCBI Taxonomy" id="1259464"/>
    <lineage>
        <taxon>Bacteria</taxon>
        <taxon>Pseudomonadati</taxon>
        <taxon>Bacteroidota</taxon>
        <taxon>Sphingobacteriia</taxon>
        <taxon>Sphingobacteriales</taxon>
        <taxon>Sphingobacteriaceae</taxon>
        <taxon>Arcticibacter</taxon>
    </lineage>
</organism>